<keyword evidence="3" id="KW-1185">Reference proteome</keyword>
<keyword evidence="1" id="KW-0812">Transmembrane</keyword>
<name>A0ABW9NR99_9ACTN</name>
<evidence type="ECO:0008006" key="4">
    <source>
        <dbReference type="Google" id="ProtNLM"/>
    </source>
</evidence>
<gene>
    <name evidence="2" type="ORF">FFZ77_09360</name>
</gene>
<dbReference type="EMBL" id="VDEQ01000094">
    <property type="protein sequence ID" value="MQS35806.1"/>
    <property type="molecule type" value="Genomic_DNA"/>
</dbReference>
<proteinExistence type="predicted"/>
<sequence length="147" mass="15403">MTTHSPAATATVRRTTASAATPLRRFLALDAVVTGGNGLIYLLASGPVGRLLDVNAGFLQGIGVFLTVYGLYVAYLATRPEPPVGGTMFVIDANYLWAVASVASLLFGWLDPNTIGTLWIPAQAVVVAAFAVLQQVGLRKMKAARNG</sequence>
<evidence type="ECO:0000313" key="2">
    <source>
        <dbReference type="EMBL" id="MQS35806.1"/>
    </source>
</evidence>
<feature type="transmembrane region" description="Helical" evidence="1">
    <location>
        <begin position="26"/>
        <end position="44"/>
    </location>
</feature>
<dbReference type="RefSeq" id="WP_153482304.1">
    <property type="nucleotide sequence ID" value="NZ_VDEQ01000094.1"/>
</dbReference>
<keyword evidence="1" id="KW-0472">Membrane</keyword>
<feature type="transmembrane region" description="Helical" evidence="1">
    <location>
        <begin position="89"/>
        <end position="110"/>
    </location>
</feature>
<reference evidence="2 3" key="1">
    <citation type="submission" date="2019-06" db="EMBL/GenBank/DDBJ databases">
        <title>Comparative genomics and metabolomics analyses of clavulanic acid producing Streptomyces species provides insight into specialized metabolism and evolution of beta-lactam biosynthetic gene clusters.</title>
        <authorList>
            <person name="Moore M.A."/>
            <person name="Cruz-Morales P."/>
            <person name="Barona Gomez F."/>
            <person name="Kapil T."/>
        </authorList>
    </citation>
    <scope>NUCLEOTIDE SEQUENCE [LARGE SCALE GENOMIC DNA]</scope>
    <source>
        <strain evidence="2 3">T-272</strain>
    </source>
</reference>
<evidence type="ECO:0000256" key="1">
    <source>
        <dbReference type="SAM" id="Phobius"/>
    </source>
</evidence>
<keyword evidence="1" id="KW-1133">Transmembrane helix</keyword>
<feature type="transmembrane region" description="Helical" evidence="1">
    <location>
        <begin position="116"/>
        <end position="133"/>
    </location>
</feature>
<feature type="transmembrane region" description="Helical" evidence="1">
    <location>
        <begin position="56"/>
        <end position="77"/>
    </location>
</feature>
<comment type="caution">
    <text evidence="2">The sequence shown here is derived from an EMBL/GenBank/DDBJ whole genome shotgun (WGS) entry which is preliminary data.</text>
</comment>
<accession>A0ABW9NR99</accession>
<evidence type="ECO:0000313" key="3">
    <source>
        <dbReference type="Proteomes" id="UP000460558"/>
    </source>
</evidence>
<protein>
    <recommendedName>
        <fullName evidence="4">Integral membrane protein</fullName>
    </recommendedName>
</protein>
<organism evidence="2 3">
    <name type="scientific">Streptomyces katsurahamanus</name>
    <dbReference type="NCBI Taxonomy" id="2577098"/>
    <lineage>
        <taxon>Bacteria</taxon>
        <taxon>Bacillati</taxon>
        <taxon>Actinomycetota</taxon>
        <taxon>Actinomycetes</taxon>
        <taxon>Kitasatosporales</taxon>
        <taxon>Streptomycetaceae</taxon>
        <taxon>Streptomyces</taxon>
    </lineage>
</organism>
<dbReference type="Proteomes" id="UP000460558">
    <property type="component" value="Unassembled WGS sequence"/>
</dbReference>